<keyword evidence="5" id="KW-0805">Transcription regulation</keyword>
<evidence type="ECO:0000313" key="14">
    <source>
        <dbReference type="Proteomes" id="UP000694546"/>
    </source>
</evidence>
<dbReference type="Proteomes" id="UP000694546">
    <property type="component" value="Chromosome 16"/>
</dbReference>
<feature type="region of interest" description="Disordered" evidence="11">
    <location>
        <begin position="636"/>
        <end position="656"/>
    </location>
</feature>
<evidence type="ECO:0000256" key="11">
    <source>
        <dbReference type="SAM" id="MobiDB-lite"/>
    </source>
</evidence>
<dbReference type="GO" id="GO:0032922">
    <property type="term" value="P:circadian regulation of gene expression"/>
    <property type="evidence" value="ECO:0007669"/>
    <property type="project" value="TreeGrafter"/>
</dbReference>
<keyword evidence="6" id="KW-0090">Biological rhythms</keyword>
<dbReference type="InterPro" id="IPR013655">
    <property type="entry name" value="PAS_fold_3"/>
</dbReference>
<feature type="region of interest" description="Disordered" evidence="11">
    <location>
        <begin position="950"/>
        <end position="993"/>
    </location>
</feature>
<sequence length="1151" mass="125064">MGGSGSSGSGTESHGNESHGNDSQGNESVGSSSGNGKDSALTETSESNKSSNSHSPSPPSSSTAFSLLSSEQDHPSTSGCSSEQSAKAKTQKELFKTLKDLKMHLPSEKRSKGKSSTLNTLKYALRCIKQVKANEEYYQMLMINDSQPPGPDVSSYTIEEINSITSEYTLKNTDIFAVAVSLITGRIVYISDQAAAILNCKREVFHNAKFVEFLTPQDVGVFYSFTTPYRLPSWSTCTGAESSPTECMQEKSFFCRISGGKEREGALRYYPFRMTPYLMKVQDAQLAEDQLCCLLLAERVHSGYEAPRIPADKRIFTTTHTPNCVFQDVDERAIPLLGYLPQDLIGTPVLLNLHPSDRPLMLAVHKKILQFAGQPFDHSSTRFRAKNGEYVTIDTSWSSFVNPWSRKVSFVIGRHKVRMGPVNEDVFDAPAFHGGKIMDSDIQEISEQVHRALLQPVHHMGSSGYGSHGSKGSHEQLLSAGSTSDSTGALAGVKMCSMSCFYRSPASFPAALTNPLVRLNDLVAKDSTAASMEDLPCKDQSVYSYQQISCLDSVIRYLENCNIPGTVKRKYQFSSHTPSSSDEEKKGSENGFQGPPFMKGPKKPLAALPLACKAESVVSITSQCSYSSTIVHVGDKKLQPESGDSPLPPPPCPQEKEAYRRLGLTKQVLAAHTQKEEQAFLTRCRELGDAHTFQKDCSTYLHRHRRGAGRPEPGTRKGGRNKKSKKPRMKPPDSSDSAMSDRKPRPPLQGLNQTSWSPSEASQSAFSVSYPALVPGYPLSVYAAAPARSACPETSLSGGFAEVQSSQAPPTATPFAAPIVAPVVTLVLPNYLFPQMAPMGQMAAAPSPAFFPEQTQPQPAYTAQTAYQPAYPIEPQAPYATLAPQPFAPRPAFIPQPAFGVVVVRCVRGCVSDGRSLSLCSQEESPEDEAQSDGNLTSSDLLDLLLQEDSRSGTGSASSGSMGSGSGSGSGSRSGLESGSGSRNTSKYFGSVDSLGPDARVKARAKLRGEAGSEAGRPLAPGDRERLQEPLWFLGANTGDQVMMTYQMPSRDIQKVLREDKERLRLMQKSQPCFSSEQWRELVEDHPWMRRGGLPSTINVKECVYCEDTATHPSAEEDHPEMDLGDRVEEKGRQDQIQQPHEAGPLPDLGS</sequence>
<evidence type="ECO:0000256" key="8">
    <source>
        <dbReference type="ARBA" id="ARBA00023242"/>
    </source>
</evidence>
<feature type="compositionally biased region" description="Basic and acidic residues" evidence="11">
    <location>
        <begin position="1114"/>
        <end position="1134"/>
    </location>
</feature>
<evidence type="ECO:0000256" key="4">
    <source>
        <dbReference type="ARBA" id="ARBA00022737"/>
    </source>
</evidence>
<dbReference type="GO" id="GO:0000122">
    <property type="term" value="P:negative regulation of transcription by RNA polymerase II"/>
    <property type="evidence" value="ECO:0007669"/>
    <property type="project" value="TreeGrafter"/>
</dbReference>
<evidence type="ECO:0000259" key="12">
    <source>
        <dbReference type="PROSITE" id="PS50112"/>
    </source>
</evidence>
<dbReference type="SUPFAM" id="SSF55785">
    <property type="entry name" value="PYP-like sensor domain (PAS domain)"/>
    <property type="match status" value="1"/>
</dbReference>
<dbReference type="InterPro" id="IPR022728">
    <property type="entry name" value="Period_circadian-like_C"/>
</dbReference>
<dbReference type="Gene3D" id="3.30.450.20">
    <property type="entry name" value="PAS domain"/>
    <property type="match status" value="2"/>
</dbReference>
<keyword evidence="14" id="KW-1185">Reference proteome</keyword>
<protein>
    <recommendedName>
        <fullName evidence="9">Period circadian protein homolog 2</fullName>
    </recommendedName>
    <alternativeName>
        <fullName evidence="10">Circadian clock protein PERIOD 2</fullName>
    </alternativeName>
</protein>
<keyword evidence="8" id="KW-0539">Nucleus</keyword>
<dbReference type="Pfam" id="PF08447">
    <property type="entry name" value="PAS_3"/>
    <property type="match status" value="1"/>
</dbReference>
<dbReference type="GO" id="GO:0000976">
    <property type="term" value="F:transcription cis-regulatory region binding"/>
    <property type="evidence" value="ECO:0007669"/>
    <property type="project" value="TreeGrafter"/>
</dbReference>
<feature type="compositionally biased region" description="Low complexity" evidence="11">
    <location>
        <begin position="973"/>
        <end position="983"/>
    </location>
</feature>
<dbReference type="Pfam" id="PF23170">
    <property type="entry name" value="bHLH_PER"/>
    <property type="match status" value="1"/>
</dbReference>
<dbReference type="GO" id="GO:0043153">
    <property type="term" value="P:entrainment of circadian clock by photoperiod"/>
    <property type="evidence" value="ECO:0007669"/>
    <property type="project" value="TreeGrafter"/>
</dbReference>
<feature type="region of interest" description="Disordered" evidence="11">
    <location>
        <begin position="700"/>
        <end position="758"/>
    </location>
</feature>
<dbReference type="InterPro" id="IPR057310">
    <property type="entry name" value="PER1-3_bHLH"/>
</dbReference>
<dbReference type="Pfam" id="PF21353">
    <property type="entry name" value="Per3-like_PAS-A"/>
    <property type="match status" value="1"/>
</dbReference>
<reference evidence="13" key="1">
    <citation type="submission" date="2025-08" db="UniProtKB">
        <authorList>
            <consortium name="Ensembl"/>
        </authorList>
    </citation>
    <scope>IDENTIFICATION</scope>
</reference>
<proteinExistence type="predicted"/>
<evidence type="ECO:0000313" key="13">
    <source>
        <dbReference type="Ensembl" id="ENSGMOP00000053638.1"/>
    </source>
</evidence>
<feature type="compositionally biased region" description="Gly residues" evidence="11">
    <location>
        <begin position="962"/>
        <end position="972"/>
    </location>
</feature>
<dbReference type="InterPro" id="IPR048814">
    <property type="entry name" value="Per1-3_PAS-A"/>
</dbReference>
<dbReference type="InterPro" id="IPR050760">
    <property type="entry name" value="Period_circadian_regulator"/>
</dbReference>
<feature type="compositionally biased region" description="Basic residues" evidence="11">
    <location>
        <begin position="717"/>
        <end position="729"/>
    </location>
</feature>
<dbReference type="GO" id="GO:0005737">
    <property type="term" value="C:cytoplasm"/>
    <property type="evidence" value="ECO:0007669"/>
    <property type="project" value="UniProtKB-SubCell"/>
</dbReference>
<feature type="region of interest" description="Disordered" evidence="11">
    <location>
        <begin position="572"/>
        <end position="599"/>
    </location>
</feature>
<evidence type="ECO:0000256" key="9">
    <source>
        <dbReference type="ARBA" id="ARBA00039684"/>
    </source>
</evidence>
<reference evidence="13" key="2">
    <citation type="submission" date="2025-09" db="UniProtKB">
        <authorList>
            <consortium name="Ensembl"/>
        </authorList>
    </citation>
    <scope>IDENTIFICATION</scope>
</reference>
<dbReference type="AlphaFoldDB" id="A0A8C5C004"/>
<dbReference type="PROSITE" id="PS50112">
    <property type="entry name" value="PAS"/>
    <property type="match status" value="1"/>
</dbReference>
<evidence type="ECO:0000256" key="5">
    <source>
        <dbReference type="ARBA" id="ARBA00023015"/>
    </source>
</evidence>
<dbReference type="CDD" id="cd00130">
    <property type="entry name" value="PAS"/>
    <property type="match status" value="1"/>
</dbReference>
<accession>A0A8C5C004</accession>
<organism evidence="13 14">
    <name type="scientific">Gadus morhua</name>
    <name type="common">Atlantic cod</name>
    <dbReference type="NCBI Taxonomy" id="8049"/>
    <lineage>
        <taxon>Eukaryota</taxon>
        <taxon>Metazoa</taxon>
        <taxon>Chordata</taxon>
        <taxon>Craniata</taxon>
        <taxon>Vertebrata</taxon>
        <taxon>Euteleostomi</taxon>
        <taxon>Actinopterygii</taxon>
        <taxon>Neopterygii</taxon>
        <taxon>Teleostei</taxon>
        <taxon>Neoteleostei</taxon>
        <taxon>Acanthomorphata</taxon>
        <taxon>Zeiogadaria</taxon>
        <taxon>Gadariae</taxon>
        <taxon>Gadiformes</taxon>
        <taxon>Gadoidei</taxon>
        <taxon>Gadidae</taxon>
        <taxon>Gadus</taxon>
    </lineage>
</organism>
<dbReference type="GO" id="GO:0005634">
    <property type="term" value="C:nucleus"/>
    <property type="evidence" value="ECO:0007669"/>
    <property type="project" value="UniProtKB-SubCell"/>
</dbReference>
<dbReference type="GeneTree" id="ENSGT00940000156342"/>
<keyword evidence="7" id="KW-0804">Transcription</keyword>
<comment type="subcellular location">
    <subcellularLocation>
        <location evidence="2">Cytoplasm</location>
    </subcellularLocation>
    <subcellularLocation>
        <location evidence="1">Nucleus</location>
    </subcellularLocation>
</comment>
<dbReference type="Ensembl" id="ENSGMOT00000059286.1">
    <property type="protein sequence ID" value="ENSGMOP00000053638.1"/>
    <property type="gene ID" value="ENSGMOG00000014046.2"/>
</dbReference>
<dbReference type="PANTHER" id="PTHR11269:SF9">
    <property type="entry name" value="PERIOD CIRCADIAN PROTEIN HOMOLOG 2"/>
    <property type="match status" value="1"/>
</dbReference>
<evidence type="ECO:0000256" key="10">
    <source>
        <dbReference type="ARBA" id="ARBA00042893"/>
    </source>
</evidence>
<evidence type="ECO:0000256" key="7">
    <source>
        <dbReference type="ARBA" id="ARBA00023163"/>
    </source>
</evidence>
<feature type="region of interest" description="Disordered" evidence="11">
    <location>
        <begin position="1"/>
        <end position="89"/>
    </location>
</feature>
<dbReference type="GO" id="GO:0001222">
    <property type="term" value="F:transcription corepressor binding"/>
    <property type="evidence" value="ECO:0007669"/>
    <property type="project" value="TreeGrafter"/>
</dbReference>
<feature type="compositionally biased region" description="Low complexity" evidence="11">
    <location>
        <begin position="950"/>
        <end position="961"/>
    </location>
</feature>
<evidence type="ECO:0000256" key="1">
    <source>
        <dbReference type="ARBA" id="ARBA00004123"/>
    </source>
</evidence>
<dbReference type="InterPro" id="IPR000014">
    <property type="entry name" value="PAS"/>
</dbReference>
<dbReference type="Pfam" id="PF12114">
    <property type="entry name" value="Period_C"/>
    <property type="match status" value="1"/>
</dbReference>
<evidence type="ECO:0000256" key="2">
    <source>
        <dbReference type="ARBA" id="ARBA00004496"/>
    </source>
</evidence>
<feature type="region of interest" description="Disordered" evidence="11">
    <location>
        <begin position="461"/>
        <end position="481"/>
    </location>
</feature>
<feature type="compositionally biased region" description="Low complexity" evidence="11">
    <location>
        <begin position="23"/>
        <end position="70"/>
    </location>
</feature>
<dbReference type="PANTHER" id="PTHR11269">
    <property type="entry name" value="PERIOD CIRCADIAN PROTEIN"/>
    <property type="match status" value="1"/>
</dbReference>
<feature type="region of interest" description="Disordered" evidence="11">
    <location>
        <begin position="1111"/>
        <end position="1151"/>
    </location>
</feature>
<evidence type="ECO:0000256" key="3">
    <source>
        <dbReference type="ARBA" id="ARBA00022490"/>
    </source>
</evidence>
<keyword evidence="3" id="KW-0963">Cytoplasm</keyword>
<dbReference type="SMART" id="SM00091">
    <property type="entry name" value="PAS"/>
    <property type="match status" value="2"/>
</dbReference>
<feature type="region of interest" description="Disordered" evidence="11">
    <location>
        <begin position="917"/>
        <end position="936"/>
    </location>
</feature>
<evidence type="ECO:0000256" key="6">
    <source>
        <dbReference type="ARBA" id="ARBA00023108"/>
    </source>
</evidence>
<feature type="domain" description="PAS" evidence="12">
    <location>
        <begin position="329"/>
        <end position="372"/>
    </location>
</feature>
<name>A0A8C5C004_GADMO</name>
<dbReference type="InterPro" id="IPR035965">
    <property type="entry name" value="PAS-like_dom_sf"/>
</dbReference>
<keyword evidence="4" id="KW-0677">Repeat</keyword>
<feature type="compositionally biased region" description="Polar residues" evidence="11">
    <location>
        <begin position="75"/>
        <end position="88"/>
    </location>
</feature>